<dbReference type="Proteomes" id="UP000284379">
    <property type="component" value="Unassembled WGS sequence"/>
</dbReference>
<comment type="caution">
    <text evidence="2">The sequence shown here is derived from an EMBL/GenBank/DDBJ whole genome shotgun (WGS) entry which is preliminary data.</text>
</comment>
<evidence type="ECO:0000313" key="2">
    <source>
        <dbReference type="EMBL" id="RHB34736.1"/>
    </source>
</evidence>
<reference evidence="2 3" key="1">
    <citation type="submission" date="2018-08" db="EMBL/GenBank/DDBJ databases">
        <title>A genome reference for cultivated species of the human gut microbiota.</title>
        <authorList>
            <person name="Zou Y."/>
            <person name="Xue W."/>
            <person name="Luo G."/>
        </authorList>
    </citation>
    <scope>NUCLEOTIDE SEQUENCE [LARGE SCALE GENOMIC DNA]</scope>
    <source>
        <strain evidence="2 3">AM40-30BH</strain>
    </source>
</reference>
<organism evidence="2 3">
    <name type="scientific">Bacteroides nordii</name>
    <dbReference type="NCBI Taxonomy" id="291645"/>
    <lineage>
        <taxon>Bacteria</taxon>
        <taxon>Pseudomonadati</taxon>
        <taxon>Bacteroidota</taxon>
        <taxon>Bacteroidia</taxon>
        <taxon>Bacteroidales</taxon>
        <taxon>Bacteroidaceae</taxon>
        <taxon>Bacteroides</taxon>
    </lineage>
</organism>
<dbReference type="PROSITE" id="PS51257">
    <property type="entry name" value="PROKAR_LIPOPROTEIN"/>
    <property type="match status" value="1"/>
</dbReference>
<keyword evidence="1" id="KW-0732">Signal</keyword>
<feature type="chain" id="PRO_5019181498" evidence="1">
    <location>
        <begin position="22"/>
        <end position="146"/>
    </location>
</feature>
<gene>
    <name evidence="2" type="ORF">DW888_12315</name>
</gene>
<evidence type="ECO:0000313" key="3">
    <source>
        <dbReference type="Proteomes" id="UP000284379"/>
    </source>
</evidence>
<dbReference type="RefSeq" id="WP_002560694.1">
    <property type="nucleotide sequence ID" value="NZ_CABJFV010000008.1"/>
</dbReference>
<proteinExistence type="predicted"/>
<accession>A0A413VMC0</accession>
<dbReference type="AlphaFoldDB" id="A0A413VMC0"/>
<dbReference type="EMBL" id="QSGO01000008">
    <property type="protein sequence ID" value="RHB34736.1"/>
    <property type="molecule type" value="Genomic_DNA"/>
</dbReference>
<name>A0A413VMC0_9BACE</name>
<protein>
    <submittedName>
        <fullName evidence="2">Uncharacterized protein</fullName>
    </submittedName>
</protein>
<dbReference type="GeneID" id="69502572"/>
<sequence>MKTIKKLICLLFCILSLFACSKEESNPQYDPSNVLFKDIPISAIKSCVIGHWIPFRQYGGVAGITELKDIYEEYQENALIIENRATNDYTRIEIKKWIKQDDACILIGTDNTPILYMYGIKKDILSTSMGKEPSPDNIVTLSSRTK</sequence>
<evidence type="ECO:0000256" key="1">
    <source>
        <dbReference type="SAM" id="SignalP"/>
    </source>
</evidence>
<feature type="signal peptide" evidence="1">
    <location>
        <begin position="1"/>
        <end position="21"/>
    </location>
</feature>